<feature type="region of interest" description="Disordered" evidence="1">
    <location>
        <begin position="327"/>
        <end position="355"/>
    </location>
</feature>
<reference evidence="2" key="1">
    <citation type="submission" date="2023-04" db="EMBL/GenBank/DDBJ databases">
        <title>Phytophthora lilii NBRC 32176.</title>
        <authorList>
            <person name="Ichikawa N."/>
            <person name="Sato H."/>
            <person name="Tonouchi N."/>
        </authorList>
    </citation>
    <scope>NUCLEOTIDE SEQUENCE</scope>
    <source>
        <strain evidence="2">NBRC 32176</strain>
    </source>
</reference>
<dbReference type="Proteomes" id="UP001165083">
    <property type="component" value="Unassembled WGS sequence"/>
</dbReference>
<proteinExistence type="predicted"/>
<accession>A0A9W6UFJ5</accession>
<dbReference type="AlphaFoldDB" id="A0A9W6UFJ5"/>
<dbReference type="OrthoDB" id="59661at2759"/>
<evidence type="ECO:0000313" key="2">
    <source>
        <dbReference type="EMBL" id="GMF31866.1"/>
    </source>
</evidence>
<organism evidence="2 3">
    <name type="scientific">Phytophthora lilii</name>
    <dbReference type="NCBI Taxonomy" id="2077276"/>
    <lineage>
        <taxon>Eukaryota</taxon>
        <taxon>Sar</taxon>
        <taxon>Stramenopiles</taxon>
        <taxon>Oomycota</taxon>
        <taxon>Peronosporomycetes</taxon>
        <taxon>Peronosporales</taxon>
        <taxon>Peronosporaceae</taxon>
        <taxon>Phytophthora</taxon>
    </lineage>
</organism>
<keyword evidence="3" id="KW-1185">Reference proteome</keyword>
<evidence type="ECO:0000313" key="3">
    <source>
        <dbReference type="Proteomes" id="UP001165083"/>
    </source>
</evidence>
<sequence length="541" mass="60454">MRVLVCKNDGCFEFESAELRRLAHWSDVKMGLAHALYSEEDLFAVGSADDIALYTFPDGLSVEDLEGDVESRVEADSRWVLDIFGSPFRQRSELNLQTDHAIRGVRRGTATPFQPMGIRRASARHDVPTPPTSGTPISPLGNAAHGGYHETSVECYHEPYIHIGTWVPVMVKEKKSTLLPLMKGAAAQYEDVLVTTNRAREYINNFRRAGRPVTILSIQTCTLPLAAACPSAISQQGPRILYDGVYHLNPDEMQRGFVQAVRLWFSFDCEQTISVTKVNGALGLKPLRQQDGWIVVQALPGSACFEAGMRRDEVYLTHVNGVDVSPPSFPAVGTGTPPQQGQQTQAQQNLKTGQQREAVCDKEQREKERLRARKEGFVRVDTTAAGSAMLVYTPQSQGFMSDADRFHSDTAGEERAAREDARARAKMQQERRRREAVNRDVRRWDAMDAASAEEKRRWEALRASGSKARRNKCGEPFNPVTLKYNDGKDGERLQAADAAIKHRAMMRAQNLQYHNSREGINPITGETVRRIQARDLLPPPQ</sequence>
<comment type="caution">
    <text evidence="2">The sequence shown here is derived from an EMBL/GenBank/DDBJ whole genome shotgun (WGS) entry which is preliminary data.</text>
</comment>
<feature type="compositionally biased region" description="Low complexity" evidence="1">
    <location>
        <begin position="333"/>
        <end position="355"/>
    </location>
</feature>
<evidence type="ECO:0000256" key="1">
    <source>
        <dbReference type="SAM" id="MobiDB-lite"/>
    </source>
</evidence>
<gene>
    <name evidence="2" type="ORF">Plil01_001363000</name>
</gene>
<name>A0A9W6UFJ5_9STRA</name>
<protein>
    <submittedName>
        <fullName evidence="2">Unnamed protein product</fullName>
    </submittedName>
</protein>
<dbReference type="EMBL" id="BSXW01000939">
    <property type="protein sequence ID" value="GMF31866.1"/>
    <property type="molecule type" value="Genomic_DNA"/>
</dbReference>